<comment type="similarity">
    <text evidence="1">Belongs to the zygin family.</text>
</comment>
<sequence>VPKMAELQFEAPLASFENEEWNDYNEFQTANVENLNCTNIADSKLGVKEHCDNDEGTNFGESETVSASLEDLVNSFDERITKCFNNLEEQVETFAPVQIRTQEEIMSDCQMWWTITGNFGNILPIDWSKSYTRTLHNRVLNLADQPDNEPLRLDLSDDDDLAQAFDMHSLIVSSLHPEEEDKVLTADEVISEIDDMMKEPSPEDYYNAMQETPEDESYTKVKQTLASLSAYTIKEVKEMSNAALHELVAEYDSTTKMLSEMLVSELALRDELEFDKELKNQFISLLLTIQKKRRDCNSDRRKKKSKGGATAVSPTENKNGNFLTTAIPYYPCQGPPTSEQLQIYIKILQAINEDSSSVPTLLTDYILKFCARRKVPLVFENRKYF</sequence>
<dbReference type="InterPro" id="IPR011680">
    <property type="entry name" value="FEZ"/>
</dbReference>
<evidence type="ECO:0000256" key="3">
    <source>
        <dbReference type="ARBA" id="ARBA00023054"/>
    </source>
</evidence>
<feature type="region of interest" description="Disordered" evidence="4">
    <location>
        <begin position="297"/>
        <end position="316"/>
    </location>
</feature>
<dbReference type="Pfam" id="PF07763">
    <property type="entry name" value="FEZ"/>
    <property type="match status" value="1"/>
</dbReference>
<accession>A0A0B7AFY8</accession>
<dbReference type="GO" id="GO:0030424">
    <property type="term" value="C:axon"/>
    <property type="evidence" value="ECO:0007669"/>
    <property type="project" value="TreeGrafter"/>
</dbReference>
<dbReference type="PANTHER" id="PTHR12394:SF12">
    <property type="entry name" value="LD08195P"/>
    <property type="match status" value="1"/>
</dbReference>
<evidence type="ECO:0000256" key="2">
    <source>
        <dbReference type="ARBA" id="ARBA00022553"/>
    </source>
</evidence>
<evidence type="ECO:0000256" key="4">
    <source>
        <dbReference type="SAM" id="MobiDB-lite"/>
    </source>
</evidence>
<proteinExistence type="inferred from homology"/>
<reference evidence="5" key="1">
    <citation type="submission" date="2014-12" db="EMBL/GenBank/DDBJ databases">
        <title>Insight into the proteome of Arion vulgaris.</title>
        <authorList>
            <person name="Aradska J."/>
            <person name="Bulat T."/>
            <person name="Smidak R."/>
            <person name="Sarate P."/>
            <person name="Gangsoo J."/>
            <person name="Sialana F."/>
            <person name="Bilban M."/>
            <person name="Lubec G."/>
        </authorList>
    </citation>
    <scope>NUCLEOTIDE SEQUENCE</scope>
    <source>
        <tissue evidence="5">Skin</tissue>
    </source>
</reference>
<protein>
    <recommendedName>
        <fullName evidence="6">Fasciculation and elongation protein zeta-2</fullName>
    </recommendedName>
</protein>
<gene>
    <name evidence="5" type="primary">ORF112221</name>
</gene>
<evidence type="ECO:0000313" key="5">
    <source>
        <dbReference type="EMBL" id="CEK78845.1"/>
    </source>
</evidence>
<evidence type="ECO:0000256" key="1">
    <source>
        <dbReference type="ARBA" id="ARBA00006788"/>
    </source>
</evidence>
<organism evidence="5">
    <name type="scientific">Arion vulgaris</name>
    <dbReference type="NCBI Taxonomy" id="1028688"/>
    <lineage>
        <taxon>Eukaryota</taxon>
        <taxon>Metazoa</taxon>
        <taxon>Spiralia</taxon>
        <taxon>Lophotrochozoa</taxon>
        <taxon>Mollusca</taxon>
        <taxon>Gastropoda</taxon>
        <taxon>Heterobranchia</taxon>
        <taxon>Euthyneura</taxon>
        <taxon>Panpulmonata</taxon>
        <taxon>Eupulmonata</taxon>
        <taxon>Stylommatophora</taxon>
        <taxon>Helicina</taxon>
        <taxon>Arionoidea</taxon>
        <taxon>Arionidae</taxon>
        <taxon>Arion</taxon>
    </lineage>
</organism>
<dbReference type="GO" id="GO:0005737">
    <property type="term" value="C:cytoplasm"/>
    <property type="evidence" value="ECO:0007669"/>
    <property type="project" value="TreeGrafter"/>
</dbReference>
<dbReference type="EMBL" id="HACG01031980">
    <property type="protein sequence ID" value="CEK78845.1"/>
    <property type="molecule type" value="Transcribed_RNA"/>
</dbReference>
<keyword evidence="3" id="KW-0175">Coiled coil</keyword>
<feature type="non-terminal residue" evidence="5">
    <location>
        <position position="1"/>
    </location>
</feature>
<keyword evidence="2" id="KW-0597">Phosphoprotein</keyword>
<name>A0A0B7AFY8_9EUPU</name>
<evidence type="ECO:0008006" key="6">
    <source>
        <dbReference type="Google" id="ProtNLM"/>
    </source>
</evidence>
<dbReference type="AlphaFoldDB" id="A0A0B7AFY8"/>
<dbReference type="PANTHER" id="PTHR12394">
    <property type="entry name" value="ZYGIN"/>
    <property type="match status" value="1"/>
</dbReference>
<feature type="compositionally biased region" description="Basic residues" evidence="4">
    <location>
        <begin position="297"/>
        <end position="306"/>
    </location>
</feature>